<gene>
    <name evidence="3" type="ORF">MOS_097</name>
</gene>
<dbReference type="InterPro" id="IPR013324">
    <property type="entry name" value="RNA_pol_sigma_r3/r4-like"/>
</dbReference>
<dbReference type="GeneID" id="93248232"/>
<comment type="similarity">
    <text evidence="1">Belongs to the UPF0122 family.</text>
</comment>
<dbReference type="SUPFAM" id="SSF88659">
    <property type="entry name" value="Sigma3 and sigma4 domains of RNA polymerase sigma factors"/>
    <property type="match status" value="1"/>
</dbReference>
<dbReference type="Proteomes" id="UP000009399">
    <property type="component" value="Chromosome"/>
</dbReference>
<comment type="function">
    <text evidence="2">Might take part in the signal recognition particle (SRP) pathway. This is inferred from the conservation of its genetic proximity to ftsY/ffh. May be a regulatory protein.</text>
</comment>
<name>A0AAI8AMC8_MESHY</name>
<evidence type="ECO:0000256" key="1">
    <source>
        <dbReference type="ARBA" id="ARBA00008720"/>
    </source>
</evidence>
<dbReference type="InterPro" id="IPR036388">
    <property type="entry name" value="WH-like_DNA-bd_sf"/>
</dbReference>
<dbReference type="RefSeq" id="WP_014335370.1">
    <property type="nucleotide sequence ID" value="NC_019552.1"/>
</dbReference>
<dbReference type="Pfam" id="PF04297">
    <property type="entry name" value="UPF0122"/>
    <property type="match status" value="1"/>
</dbReference>
<dbReference type="InterPro" id="IPR007394">
    <property type="entry name" value="UPF0122"/>
</dbReference>
<dbReference type="PANTHER" id="PTHR40083">
    <property type="entry name" value="UPF0122 PROTEIN CBO2450/CLC_2298"/>
    <property type="match status" value="1"/>
</dbReference>
<dbReference type="EMBL" id="CP003914">
    <property type="protein sequence ID" value="AFX74029.1"/>
    <property type="molecule type" value="Genomic_DNA"/>
</dbReference>
<protein>
    <submittedName>
        <fullName evidence="3">Uncharacterized protein</fullName>
    </submittedName>
</protein>
<reference evidence="3 4" key="1">
    <citation type="journal article" date="2013" name="Genome Announc.">
        <title>Complete Genome Sequence of Mycoplasma hyorhinis Strain SK76.</title>
        <authorList>
            <person name="Goodison S."/>
            <person name="Urquidi V."/>
            <person name="Kumar D."/>
            <person name="Reyes L."/>
            <person name="Rosser C.J."/>
        </authorList>
    </citation>
    <scope>NUCLEOTIDE SEQUENCE [LARGE SCALE GENOMIC DNA]</scope>
    <source>
        <strain evidence="3 4">SK76</strain>
    </source>
</reference>
<organism evidence="3 4">
    <name type="scientific">Mesomycoplasma hyorhinis SK76</name>
    <dbReference type="NCBI Taxonomy" id="1118964"/>
    <lineage>
        <taxon>Bacteria</taxon>
        <taxon>Bacillati</taxon>
        <taxon>Mycoplasmatota</taxon>
        <taxon>Mycoplasmoidales</taxon>
        <taxon>Metamycoplasmataceae</taxon>
        <taxon>Mesomycoplasma</taxon>
    </lineage>
</organism>
<proteinExistence type="inferred from homology"/>
<dbReference type="AlphaFoldDB" id="A0AAI8AMC8"/>
<sequence>MNNNKELALLEKKEYWLNLFKKYSFLLTQNQKQVFHLYFVEDLSLNEVAIELAVTRSAVFDTLKKTKIKLEEIYKKHQN</sequence>
<evidence type="ECO:0000256" key="2">
    <source>
        <dbReference type="ARBA" id="ARBA00024764"/>
    </source>
</evidence>
<evidence type="ECO:0000313" key="4">
    <source>
        <dbReference type="Proteomes" id="UP000009399"/>
    </source>
</evidence>
<accession>A0AAI8AMC8</accession>
<dbReference type="Gene3D" id="1.10.10.10">
    <property type="entry name" value="Winged helix-like DNA-binding domain superfamily/Winged helix DNA-binding domain"/>
    <property type="match status" value="1"/>
</dbReference>
<dbReference type="KEGG" id="mhs:MOS_097"/>
<evidence type="ECO:0000313" key="3">
    <source>
        <dbReference type="EMBL" id="AFX74029.1"/>
    </source>
</evidence>
<dbReference type="PANTHER" id="PTHR40083:SF1">
    <property type="entry name" value="UPF0122 PROTEIN YLXM"/>
    <property type="match status" value="1"/>
</dbReference>